<evidence type="ECO:0000313" key="2">
    <source>
        <dbReference type="EMBL" id="GAG31380.1"/>
    </source>
</evidence>
<comment type="caution">
    <text evidence="2">The sequence shown here is derived from an EMBL/GenBank/DDBJ whole genome shotgun (WGS) entry which is preliminary data.</text>
</comment>
<evidence type="ECO:0000259" key="1">
    <source>
        <dbReference type="Pfam" id="PF08708"/>
    </source>
</evidence>
<accession>X0WL48</accession>
<gene>
    <name evidence="2" type="ORF">S01H1_71974</name>
</gene>
<organism evidence="2">
    <name type="scientific">marine sediment metagenome</name>
    <dbReference type="NCBI Taxonomy" id="412755"/>
    <lineage>
        <taxon>unclassified sequences</taxon>
        <taxon>metagenomes</taxon>
        <taxon>ecological metagenomes</taxon>
    </lineage>
</organism>
<name>X0WL48_9ZZZZ</name>
<feature type="domain" description="Primase C-terminal 1" evidence="1">
    <location>
        <begin position="155"/>
        <end position="213"/>
    </location>
</feature>
<feature type="non-terminal residue" evidence="2">
    <location>
        <position position="1"/>
    </location>
</feature>
<dbReference type="Pfam" id="PF08708">
    <property type="entry name" value="PriCT_1"/>
    <property type="match status" value="1"/>
</dbReference>
<dbReference type="AlphaFoldDB" id="X0WL48"/>
<reference evidence="2" key="1">
    <citation type="journal article" date="2014" name="Front. Microbiol.">
        <title>High frequency of phylogenetically diverse reductive dehalogenase-homologous genes in deep subseafloor sedimentary metagenomes.</title>
        <authorList>
            <person name="Kawai M."/>
            <person name="Futagami T."/>
            <person name="Toyoda A."/>
            <person name="Takaki Y."/>
            <person name="Nishi S."/>
            <person name="Hori S."/>
            <person name="Arai W."/>
            <person name="Tsubouchi T."/>
            <person name="Morono Y."/>
            <person name="Uchiyama I."/>
            <person name="Ito T."/>
            <person name="Fujiyama A."/>
            <person name="Inagaki F."/>
            <person name="Takami H."/>
        </authorList>
    </citation>
    <scope>NUCLEOTIDE SEQUENCE</scope>
    <source>
        <strain evidence="2">Expedition CK06-06</strain>
    </source>
</reference>
<protein>
    <recommendedName>
        <fullName evidence="1">Primase C-terminal 1 domain-containing protein</fullName>
    </recommendedName>
</protein>
<feature type="non-terminal residue" evidence="2">
    <location>
        <position position="244"/>
    </location>
</feature>
<dbReference type="EMBL" id="BARS01047963">
    <property type="protein sequence ID" value="GAG31380.1"/>
    <property type="molecule type" value="Genomic_DNA"/>
</dbReference>
<sequence>CIDIDEYNFDHTSLVKSIRSHNLPLIVCRSKSGGAHVFLFTRENIPASLMQSKLREMAIILGYEGSEIFPKQTEILVERGDTGNFLNLPYYNEMKGLRYAINDNGAGCTLEEFYKLYDVYARSKKEVEAIKTEKKKIEEAFPGGPPCLNKLATTGFGEGSRNNALFNVAVYYKQAHPDTWEDEIVKANMKFMEPPLSNSEVQQLIKSVNRKGYDKYRCKDAPINAVCQSGLCRTKRFGVGFGEE</sequence>
<proteinExistence type="predicted"/>
<dbReference type="InterPro" id="IPR014820">
    <property type="entry name" value="PriCT_1"/>
</dbReference>